<dbReference type="CDD" id="cd04458">
    <property type="entry name" value="CSP_CDS"/>
    <property type="match status" value="1"/>
</dbReference>
<dbReference type="SMART" id="SM00357">
    <property type="entry name" value="CSP"/>
    <property type="match status" value="1"/>
</dbReference>
<dbReference type="Pfam" id="PF00313">
    <property type="entry name" value="CSD"/>
    <property type="match status" value="1"/>
</dbReference>
<dbReference type="InterPro" id="IPR002059">
    <property type="entry name" value="CSP_DNA-bd"/>
</dbReference>
<keyword evidence="3" id="KW-0472">Membrane</keyword>
<reference evidence="5 6" key="1">
    <citation type="submission" date="2019-02" db="EMBL/GenBank/DDBJ databases">
        <title>High diversity of culturable Acinetobacter species in natural soil and water ecosystems.</title>
        <authorList>
            <person name="Radolfova-Krizova L."/>
            <person name="Nemec A."/>
        </authorList>
    </citation>
    <scope>NUCLEOTIDE SEQUENCE [LARGE SCALE GENOMIC DNA]</scope>
    <source>
        <strain evidence="5 6">ANC 4281</strain>
    </source>
</reference>
<dbReference type="GO" id="GO:0005829">
    <property type="term" value="C:cytosol"/>
    <property type="evidence" value="ECO:0007669"/>
    <property type="project" value="UniProtKB-ARBA"/>
</dbReference>
<keyword evidence="3" id="KW-0812">Transmembrane</keyword>
<comment type="subcellular location">
    <subcellularLocation>
        <location evidence="1">Cytoplasm</location>
    </subcellularLocation>
</comment>
<proteinExistence type="predicted"/>
<evidence type="ECO:0000256" key="2">
    <source>
        <dbReference type="SAM" id="MobiDB-lite"/>
    </source>
</evidence>
<keyword evidence="5" id="KW-0238">DNA-binding</keyword>
<dbReference type="PROSITE" id="PS51857">
    <property type="entry name" value="CSD_2"/>
    <property type="match status" value="1"/>
</dbReference>
<evidence type="ECO:0000256" key="1">
    <source>
        <dbReference type="RuleBase" id="RU000408"/>
    </source>
</evidence>
<dbReference type="InterPro" id="IPR011129">
    <property type="entry name" value="CSD"/>
</dbReference>
<dbReference type="SUPFAM" id="SSF50249">
    <property type="entry name" value="Nucleic acid-binding proteins"/>
    <property type="match status" value="1"/>
</dbReference>
<protein>
    <submittedName>
        <fullName evidence="5">DNA-binding protein</fullName>
    </submittedName>
</protein>
<dbReference type="InterPro" id="IPR019844">
    <property type="entry name" value="CSD_CS"/>
</dbReference>
<dbReference type="GO" id="GO:0003677">
    <property type="term" value="F:DNA binding"/>
    <property type="evidence" value="ECO:0007669"/>
    <property type="project" value="UniProtKB-KW"/>
</dbReference>
<comment type="caution">
    <text evidence="5">The sequence shown here is derived from an EMBL/GenBank/DDBJ whole genome shotgun (WGS) entry which is preliminary data.</text>
</comment>
<dbReference type="SUPFAM" id="SSF54523">
    <property type="entry name" value="Pili subunits"/>
    <property type="match status" value="1"/>
</dbReference>
<dbReference type="InterPro" id="IPR008613">
    <property type="entry name" value="Excalibur_Ca-bd_domain"/>
</dbReference>
<gene>
    <name evidence="5" type="ORF">E0H85_06635</name>
</gene>
<evidence type="ECO:0000313" key="5">
    <source>
        <dbReference type="EMBL" id="TCB59916.1"/>
    </source>
</evidence>
<sequence>MFIEGKIKSYITERGFGFITIEGESKDLFFHIKDFPNKSVEPKIGENLKFRIVEDNGKLKANQIVRLDLKQNTADLEAHPPQRSYANHNASPRFNKRSSKGGIFTIVGLIVIAVLAVLVYNKYQNYRQAQQLKAQQLIEQQAQIVEQQREALGDLPEEVLSEQGHRNLEDQTYSTNKPRSEKVSASIDKQNGVQHQQSSQFKCDGRTHCSQMRSYEEAVFFLRNCPGTQMDGNNDGQPCERQFGR</sequence>
<keyword evidence="3" id="KW-1133">Transmembrane helix</keyword>
<dbReference type="EMBL" id="SJOA01000006">
    <property type="protein sequence ID" value="TCB59916.1"/>
    <property type="molecule type" value="Genomic_DNA"/>
</dbReference>
<dbReference type="Pfam" id="PF05901">
    <property type="entry name" value="Excalibur"/>
    <property type="match status" value="1"/>
</dbReference>
<dbReference type="PROSITE" id="PS00352">
    <property type="entry name" value="CSD_1"/>
    <property type="match status" value="1"/>
</dbReference>
<evidence type="ECO:0000256" key="3">
    <source>
        <dbReference type="SAM" id="Phobius"/>
    </source>
</evidence>
<name>A0A4R0EN96_9GAMM</name>
<dbReference type="AlphaFoldDB" id="A0A4R0EN96"/>
<feature type="region of interest" description="Disordered" evidence="2">
    <location>
        <begin position="161"/>
        <end position="182"/>
    </location>
</feature>
<accession>A0A4R0EN96</accession>
<dbReference type="RefSeq" id="WP_131270979.1">
    <property type="nucleotide sequence ID" value="NZ_SJOA01000006.1"/>
</dbReference>
<dbReference type="InterPro" id="IPR012340">
    <property type="entry name" value="NA-bd_OB-fold"/>
</dbReference>
<evidence type="ECO:0000259" key="4">
    <source>
        <dbReference type="PROSITE" id="PS51857"/>
    </source>
</evidence>
<feature type="domain" description="CSD" evidence="4">
    <location>
        <begin position="2"/>
        <end position="66"/>
    </location>
</feature>
<evidence type="ECO:0000313" key="6">
    <source>
        <dbReference type="Proteomes" id="UP000291380"/>
    </source>
</evidence>
<dbReference type="Proteomes" id="UP000291380">
    <property type="component" value="Unassembled WGS sequence"/>
</dbReference>
<dbReference type="Gene3D" id="2.40.50.140">
    <property type="entry name" value="Nucleic acid-binding proteins"/>
    <property type="match status" value="1"/>
</dbReference>
<dbReference type="OrthoDB" id="72963at2"/>
<organism evidence="5 6">
    <name type="scientific">Acinetobacter terrae</name>
    <dbReference type="NCBI Taxonomy" id="2731247"/>
    <lineage>
        <taxon>Bacteria</taxon>
        <taxon>Pseudomonadati</taxon>
        <taxon>Pseudomonadota</taxon>
        <taxon>Gammaproteobacteria</taxon>
        <taxon>Moraxellales</taxon>
        <taxon>Moraxellaceae</taxon>
        <taxon>Acinetobacter</taxon>
        <taxon>Acinetobacter Taxon 24</taxon>
    </lineage>
</organism>
<dbReference type="InterPro" id="IPR045584">
    <property type="entry name" value="Pilin-like"/>
</dbReference>
<feature type="transmembrane region" description="Helical" evidence="3">
    <location>
        <begin position="101"/>
        <end position="120"/>
    </location>
</feature>